<dbReference type="InterPro" id="IPR001789">
    <property type="entry name" value="Sig_transdc_resp-reg_receiver"/>
</dbReference>
<evidence type="ECO:0000313" key="3">
    <source>
        <dbReference type="EMBL" id="GIL38902.1"/>
    </source>
</evidence>
<dbReference type="GO" id="GO:0000160">
    <property type="term" value="P:phosphorelay signal transduction system"/>
    <property type="evidence" value="ECO:0007669"/>
    <property type="project" value="InterPro"/>
</dbReference>
<feature type="modified residue" description="4-aspartylphosphate" evidence="1">
    <location>
        <position position="52"/>
    </location>
</feature>
<evidence type="ECO:0000256" key="1">
    <source>
        <dbReference type="PROSITE-ProRule" id="PRU00169"/>
    </source>
</evidence>
<feature type="domain" description="Response regulatory" evidence="2">
    <location>
        <begin position="2"/>
        <end position="112"/>
    </location>
</feature>
<keyword evidence="4" id="KW-1185">Reference proteome</keyword>
<comment type="caution">
    <text evidence="3">The sequence shown here is derived from an EMBL/GenBank/DDBJ whole genome shotgun (WGS) entry which is preliminary data.</text>
</comment>
<dbReference type="PROSITE" id="PS50110">
    <property type="entry name" value="RESPONSE_REGULATORY"/>
    <property type="match status" value="1"/>
</dbReference>
<dbReference type="RefSeq" id="WP_420241985.1">
    <property type="nucleotide sequence ID" value="NZ_BOPV01000001.1"/>
</dbReference>
<dbReference type="Gene3D" id="3.40.50.2300">
    <property type="match status" value="1"/>
</dbReference>
<proteinExistence type="predicted"/>
<dbReference type="EMBL" id="BOPV01000001">
    <property type="protein sequence ID" value="GIL38902.1"/>
    <property type="molecule type" value="Genomic_DNA"/>
</dbReference>
<keyword evidence="1" id="KW-0597">Phosphoprotein</keyword>
<dbReference type="AlphaFoldDB" id="A0A8S8X9Z9"/>
<gene>
    <name evidence="3" type="ORF">TMPK1_11390</name>
</gene>
<sequence length="155" mass="16640">MRVLILEHDPLCAFDFIAALEAHGHEVIGPAARVSVGARLLRRRRVDLALIDLRLGLDRGLDLIPHAESAGVRCIAITGSPLEAKAASDRLVGCMPKPVSGEQVAALVNWYEDACAGSNKAPPSTFMSFGASPPQVRAQSRACTMPRRLRSSFGR</sequence>
<accession>A0A8S8X9Z9</accession>
<protein>
    <recommendedName>
        <fullName evidence="2">Response regulatory domain-containing protein</fullName>
    </recommendedName>
</protein>
<dbReference type="SUPFAM" id="SSF52172">
    <property type="entry name" value="CheY-like"/>
    <property type="match status" value="1"/>
</dbReference>
<dbReference type="InterPro" id="IPR011006">
    <property type="entry name" value="CheY-like_superfamily"/>
</dbReference>
<reference evidence="3" key="1">
    <citation type="submission" date="2021-02" db="EMBL/GenBank/DDBJ databases">
        <title>Genome sequence of Rhodospirillales sp. strain TMPK1 isolated from soil.</title>
        <authorList>
            <person name="Nakai R."/>
            <person name="Kusada H."/>
            <person name="Tamaki H."/>
        </authorList>
    </citation>
    <scope>NUCLEOTIDE SEQUENCE</scope>
    <source>
        <strain evidence="3">TMPK1</strain>
    </source>
</reference>
<organism evidence="3 4">
    <name type="scientific">Roseiterribacter gracilis</name>
    <dbReference type="NCBI Taxonomy" id="2812848"/>
    <lineage>
        <taxon>Bacteria</taxon>
        <taxon>Pseudomonadati</taxon>
        <taxon>Pseudomonadota</taxon>
        <taxon>Alphaproteobacteria</taxon>
        <taxon>Rhodospirillales</taxon>
        <taxon>Roseiterribacteraceae</taxon>
        <taxon>Roseiterribacter</taxon>
    </lineage>
</organism>
<name>A0A8S8X9Z9_9PROT</name>
<dbReference type="Proteomes" id="UP000681075">
    <property type="component" value="Unassembled WGS sequence"/>
</dbReference>
<evidence type="ECO:0000259" key="2">
    <source>
        <dbReference type="PROSITE" id="PS50110"/>
    </source>
</evidence>
<dbReference type="SMART" id="SM00448">
    <property type="entry name" value="REC"/>
    <property type="match status" value="1"/>
</dbReference>
<evidence type="ECO:0000313" key="4">
    <source>
        <dbReference type="Proteomes" id="UP000681075"/>
    </source>
</evidence>